<keyword evidence="2 5" id="KW-0812">Transmembrane</keyword>
<dbReference type="Proteomes" id="UP000481327">
    <property type="component" value="Unassembled WGS sequence"/>
</dbReference>
<dbReference type="RefSeq" id="WP_152577245.1">
    <property type="nucleotide sequence ID" value="NZ_JAATJI010000001.1"/>
</dbReference>
<feature type="transmembrane region" description="Helical" evidence="5">
    <location>
        <begin position="199"/>
        <end position="221"/>
    </location>
</feature>
<feature type="transmembrane region" description="Helical" evidence="5">
    <location>
        <begin position="58"/>
        <end position="82"/>
    </location>
</feature>
<dbReference type="AlphaFoldDB" id="A0A7C9KM76"/>
<protein>
    <submittedName>
        <fullName evidence="7">Ionic transporter y4hA</fullName>
    </submittedName>
</protein>
<evidence type="ECO:0000313" key="8">
    <source>
        <dbReference type="Proteomes" id="UP000481327"/>
    </source>
</evidence>
<evidence type="ECO:0000259" key="6">
    <source>
        <dbReference type="Pfam" id="PF01699"/>
    </source>
</evidence>
<evidence type="ECO:0000256" key="4">
    <source>
        <dbReference type="ARBA" id="ARBA00023136"/>
    </source>
</evidence>
<organism evidence="7 8">
    <name type="scientific">Sandarakinorhabdus fusca</name>
    <dbReference type="NCBI Taxonomy" id="1439888"/>
    <lineage>
        <taxon>Bacteria</taxon>
        <taxon>Pseudomonadati</taxon>
        <taxon>Pseudomonadota</taxon>
        <taxon>Alphaproteobacteria</taxon>
        <taxon>Sphingomonadales</taxon>
        <taxon>Sphingosinicellaceae</taxon>
        <taxon>Sandarakinorhabdus</taxon>
    </lineage>
</organism>
<feature type="transmembrane region" description="Helical" evidence="5">
    <location>
        <begin position="94"/>
        <end position="115"/>
    </location>
</feature>
<dbReference type="InterPro" id="IPR004837">
    <property type="entry name" value="NaCa_Exmemb"/>
</dbReference>
<dbReference type="Pfam" id="PF01699">
    <property type="entry name" value="Na_Ca_ex"/>
    <property type="match status" value="2"/>
</dbReference>
<dbReference type="OrthoDB" id="9787814at2"/>
<keyword evidence="8" id="KW-1185">Reference proteome</keyword>
<feature type="transmembrane region" description="Helical" evidence="5">
    <location>
        <begin position="127"/>
        <end position="148"/>
    </location>
</feature>
<reference evidence="7 8" key="1">
    <citation type="submission" date="2019-09" db="EMBL/GenBank/DDBJ databases">
        <title>Polymorphobacter sp. isolated from a lake in China.</title>
        <authorList>
            <person name="Liu Z."/>
        </authorList>
    </citation>
    <scope>NUCLEOTIDE SEQUENCE [LARGE SCALE GENOMIC DNA]</scope>
    <source>
        <strain evidence="7 8">D40P</strain>
    </source>
</reference>
<feature type="transmembrane region" description="Helical" evidence="5">
    <location>
        <begin position="331"/>
        <end position="349"/>
    </location>
</feature>
<evidence type="ECO:0000256" key="3">
    <source>
        <dbReference type="ARBA" id="ARBA00022989"/>
    </source>
</evidence>
<evidence type="ECO:0000313" key="7">
    <source>
        <dbReference type="EMBL" id="MQT16784.1"/>
    </source>
</evidence>
<comment type="subcellular location">
    <subcellularLocation>
        <location evidence="1">Membrane</location>
        <topology evidence="1">Multi-pass membrane protein</topology>
    </subcellularLocation>
</comment>
<evidence type="ECO:0000256" key="5">
    <source>
        <dbReference type="SAM" id="Phobius"/>
    </source>
</evidence>
<keyword evidence="4 5" id="KW-0472">Membrane</keyword>
<dbReference type="GO" id="GO:0005886">
    <property type="term" value="C:plasma membrane"/>
    <property type="evidence" value="ECO:0007669"/>
    <property type="project" value="TreeGrafter"/>
</dbReference>
<dbReference type="EMBL" id="WIOL01000002">
    <property type="protein sequence ID" value="MQT16784.1"/>
    <property type="molecule type" value="Genomic_DNA"/>
</dbReference>
<feature type="transmembrane region" description="Helical" evidence="5">
    <location>
        <begin position="241"/>
        <end position="260"/>
    </location>
</feature>
<dbReference type="GO" id="GO:0015385">
    <property type="term" value="F:sodium:proton antiporter activity"/>
    <property type="evidence" value="ECO:0007669"/>
    <property type="project" value="TreeGrafter"/>
</dbReference>
<dbReference type="InterPro" id="IPR052946">
    <property type="entry name" value="Alkaline_pH_Ca-Antiporter"/>
</dbReference>
<proteinExistence type="predicted"/>
<feature type="transmembrane region" description="Helical" evidence="5">
    <location>
        <begin position="28"/>
        <end position="46"/>
    </location>
</feature>
<feature type="transmembrane region" description="Helical" evidence="5">
    <location>
        <begin position="305"/>
        <end position="324"/>
    </location>
</feature>
<feature type="transmembrane region" description="Helical" evidence="5">
    <location>
        <begin position="272"/>
        <end position="299"/>
    </location>
</feature>
<dbReference type="PANTHER" id="PTHR37958:SF1">
    <property type="entry name" value="SODIUM-POTASSIUM_PROTON ANTIPORTER CHAA"/>
    <property type="match status" value="1"/>
</dbReference>
<feature type="domain" description="Sodium/calcium exchanger membrane region" evidence="6">
    <location>
        <begin position="35"/>
        <end position="179"/>
    </location>
</feature>
<gene>
    <name evidence="7" type="ORF">F3168_05895</name>
</gene>
<accession>A0A7C9KM76</accession>
<dbReference type="GO" id="GO:0015386">
    <property type="term" value="F:potassium:proton antiporter activity"/>
    <property type="evidence" value="ECO:0007669"/>
    <property type="project" value="TreeGrafter"/>
</dbReference>
<evidence type="ECO:0000256" key="2">
    <source>
        <dbReference type="ARBA" id="ARBA00022692"/>
    </source>
</evidence>
<keyword evidence="3 5" id="KW-1133">Transmembrane helix</keyword>
<feature type="domain" description="Sodium/calcium exchanger membrane region" evidence="6">
    <location>
        <begin position="207"/>
        <end position="348"/>
    </location>
</feature>
<name>A0A7C9KM76_9SPHN</name>
<feature type="transmembrane region" description="Helical" evidence="5">
    <location>
        <begin position="160"/>
        <end position="178"/>
    </location>
</feature>
<dbReference type="PANTHER" id="PTHR37958">
    <property type="entry name" value="SODIUM-POTASSIUM/PROTON ANTIPORTER CHAA"/>
    <property type="match status" value="1"/>
</dbReference>
<comment type="caution">
    <text evidence="7">The sequence shown here is derived from an EMBL/GenBank/DDBJ whole genome shotgun (WGS) entry which is preliminary data.</text>
</comment>
<evidence type="ECO:0000256" key="1">
    <source>
        <dbReference type="ARBA" id="ARBA00004141"/>
    </source>
</evidence>
<sequence length="351" mass="35921">MGLPIWAWAAPLTGLALAIASIADVALPWFVVAPVLVAAVLAAVHHAEVIAHRIGEPYGTLVLAVAVTTIEVGLIVSLMLAGGPAAGALARDTVFAAVMIIMNGIIGLSLLTAGARHHEPGFNQSGINAALSVLTALTVLTMVLPNVANTPGPYYSSGQLAFVAAVSLILYLTFVFTQTVRHRDYFLTERDDIEALHPIAGQTAIAALALLVAALIGVVMAGKALAPTISGAVEAAGAPEALVGVIIAAIVLMPEGLAAVRAARANRLQDSLNLALGSALASIGLTIPAVAVVSLTMGFNLTLGLGPRDTELLILSLFLAVLSLRSGRTTVLNGVVHLVIFAVYLFTVVNP</sequence>